<gene>
    <name evidence="4 6" type="primary">hscB</name>
    <name evidence="6" type="ORF">F0U83_13560</name>
</gene>
<dbReference type="Gene3D" id="1.20.1280.20">
    <property type="entry name" value="HscB, C-terminal domain"/>
    <property type="match status" value="1"/>
</dbReference>
<evidence type="ECO:0000256" key="3">
    <source>
        <dbReference type="ARBA" id="ARBA00025596"/>
    </source>
</evidence>
<dbReference type="NCBIfam" id="TIGR00714">
    <property type="entry name" value="hscB"/>
    <property type="match status" value="1"/>
</dbReference>
<dbReference type="SMART" id="SM00271">
    <property type="entry name" value="DnaJ"/>
    <property type="match status" value="1"/>
</dbReference>
<dbReference type="OrthoDB" id="287587at2"/>
<dbReference type="GO" id="GO:1990230">
    <property type="term" value="C:iron-sulfur cluster transfer complex"/>
    <property type="evidence" value="ECO:0007669"/>
    <property type="project" value="TreeGrafter"/>
</dbReference>
<dbReference type="GO" id="GO:0051087">
    <property type="term" value="F:protein-folding chaperone binding"/>
    <property type="evidence" value="ECO:0007669"/>
    <property type="project" value="InterPro"/>
</dbReference>
<protein>
    <recommendedName>
        <fullName evidence="4">Co-chaperone protein HscB homolog</fullName>
    </recommendedName>
</protein>
<dbReference type="Proteomes" id="UP000324760">
    <property type="component" value="Chromosome"/>
</dbReference>
<evidence type="ECO:0000313" key="7">
    <source>
        <dbReference type="Proteomes" id="UP000324760"/>
    </source>
</evidence>
<dbReference type="HAMAP" id="MF_00682">
    <property type="entry name" value="HscB"/>
    <property type="match status" value="1"/>
</dbReference>
<dbReference type="PANTHER" id="PTHR14021">
    <property type="entry name" value="IRON-SULFUR CLUSTER CO-CHAPERONE PROTEIN HSCB"/>
    <property type="match status" value="1"/>
</dbReference>
<dbReference type="PROSITE" id="PS50076">
    <property type="entry name" value="DNAJ_2"/>
    <property type="match status" value="1"/>
</dbReference>
<comment type="function">
    <text evidence="3 4">Co-chaperone involved in the maturation of iron-sulfur cluster-containing proteins. Seems to help targeting proteins to be folded toward HscA.</text>
</comment>
<dbReference type="SUPFAM" id="SSF46565">
    <property type="entry name" value="Chaperone J-domain"/>
    <property type="match status" value="1"/>
</dbReference>
<evidence type="ECO:0000256" key="4">
    <source>
        <dbReference type="HAMAP-Rule" id="MF_00682"/>
    </source>
</evidence>
<reference evidence="6 7" key="1">
    <citation type="journal article" date="2019" name="Biochem. Eng. J.">
        <title>Metabolic engineering of the marine bacteria Neptunomonas concharum for the production of acetoin and meso-2,3-butanediol from acetate.</title>
        <authorList>
            <person name="Li W."/>
            <person name="Pu N."/>
            <person name="Liu C.-X."/>
            <person name="Yuan Q.-P."/>
            <person name="Li Z.-J."/>
        </authorList>
    </citation>
    <scope>NUCLEOTIDE SEQUENCE [LARGE SCALE GENOMIC DNA]</scope>
    <source>
        <strain evidence="6 7">JCM17730</strain>
    </source>
</reference>
<dbReference type="SUPFAM" id="SSF47144">
    <property type="entry name" value="HSC20 (HSCB), C-terminal oligomerisation domain"/>
    <property type="match status" value="1"/>
</dbReference>
<evidence type="ECO:0000256" key="2">
    <source>
        <dbReference type="ARBA" id="ARBA00023186"/>
    </source>
</evidence>
<name>A0A5P1RDD6_9GAMM</name>
<feature type="domain" description="J" evidence="5">
    <location>
        <begin position="6"/>
        <end position="145"/>
    </location>
</feature>
<dbReference type="Gene3D" id="1.10.287.110">
    <property type="entry name" value="DnaJ domain"/>
    <property type="match status" value="1"/>
</dbReference>
<dbReference type="GO" id="GO:0051259">
    <property type="term" value="P:protein complex oligomerization"/>
    <property type="evidence" value="ECO:0007669"/>
    <property type="project" value="InterPro"/>
</dbReference>
<dbReference type="EMBL" id="CP043869">
    <property type="protein sequence ID" value="QEQ97660.1"/>
    <property type="molecule type" value="Genomic_DNA"/>
</dbReference>
<dbReference type="InterPro" id="IPR001623">
    <property type="entry name" value="DnaJ_domain"/>
</dbReference>
<dbReference type="KEGG" id="ncu:F0U83_13560"/>
<dbReference type="Pfam" id="PF07743">
    <property type="entry name" value="HSCB_C"/>
    <property type="match status" value="1"/>
</dbReference>
<dbReference type="RefSeq" id="WP_138987775.1">
    <property type="nucleotide sequence ID" value="NZ_CP043869.1"/>
</dbReference>
<dbReference type="AlphaFoldDB" id="A0A5P1RDD6"/>
<evidence type="ECO:0000313" key="6">
    <source>
        <dbReference type="EMBL" id="QEQ97660.1"/>
    </source>
</evidence>
<evidence type="ECO:0000259" key="5">
    <source>
        <dbReference type="PROSITE" id="PS50076"/>
    </source>
</evidence>
<dbReference type="InterPro" id="IPR009073">
    <property type="entry name" value="HscB_oligo_C"/>
</dbReference>
<dbReference type="InterPro" id="IPR036386">
    <property type="entry name" value="HscB_C_sf"/>
</dbReference>
<comment type="similarity">
    <text evidence="1 4">Belongs to the HscB family.</text>
</comment>
<keyword evidence="2 4" id="KW-0143">Chaperone</keyword>
<sequence length="176" mass="20162">MDIQLNYFAFLGLPESYDIDMGKLSQCYLDLQKTLHPDRFAHKSEREKRMSVQYTAYLNEAVSTLKSPLGRAQYLLHLKGVDTISESSVQLDPAFLFEQMSLRERLEDIKQLEDPFDALDTLSDEVKGLFNSYQSGFKEAYEQGGSALEEAASWVRKMQFAAKLQAEVERVESELD</sequence>
<organism evidence="6 7">
    <name type="scientific">Neptunomonas concharum</name>
    <dbReference type="NCBI Taxonomy" id="1031538"/>
    <lineage>
        <taxon>Bacteria</taxon>
        <taxon>Pseudomonadati</taxon>
        <taxon>Pseudomonadota</taxon>
        <taxon>Gammaproteobacteria</taxon>
        <taxon>Oceanospirillales</taxon>
        <taxon>Oceanospirillaceae</taxon>
        <taxon>Neptunomonas</taxon>
    </lineage>
</organism>
<keyword evidence="7" id="KW-1185">Reference proteome</keyword>
<dbReference type="GO" id="GO:0006457">
    <property type="term" value="P:protein folding"/>
    <property type="evidence" value="ECO:0007669"/>
    <property type="project" value="UniProtKB-UniRule"/>
</dbReference>
<evidence type="ECO:0000256" key="1">
    <source>
        <dbReference type="ARBA" id="ARBA00010476"/>
    </source>
</evidence>
<dbReference type="PANTHER" id="PTHR14021:SF15">
    <property type="entry name" value="IRON-SULFUR CLUSTER CO-CHAPERONE PROTEIN HSCB"/>
    <property type="match status" value="1"/>
</dbReference>
<proteinExistence type="inferred from homology"/>
<dbReference type="GO" id="GO:0001671">
    <property type="term" value="F:ATPase activator activity"/>
    <property type="evidence" value="ECO:0007669"/>
    <property type="project" value="InterPro"/>
</dbReference>
<comment type="subunit">
    <text evidence="4">Interacts with HscA and stimulates its ATPase activity.</text>
</comment>
<dbReference type="InterPro" id="IPR036869">
    <property type="entry name" value="J_dom_sf"/>
</dbReference>
<dbReference type="GO" id="GO:0044571">
    <property type="term" value="P:[2Fe-2S] cluster assembly"/>
    <property type="evidence" value="ECO:0007669"/>
    <property type="project" value="InterPro"/>
</dbReference>
<dbReference type="InterPro" id="IPR004640">
    <property type="entry name" value="HscB"/>
</dbReference>
<accession>A0A5P1RDD6</accession>